<dbReference type="Proteomes" id="UP000694680">
    <property type="component" value="Chromosome 6"/>
</dbReference>
<reference evidence="6" key="1">
    <citation type="submission" date="2020-06" db="EMBL/GenBank/DDBJ databases">
        <authorList>
            <consortium name="Wellcome Sanger Institute Data Sharing"/>
        </authorList>
    </citation>
    <scope>NUCLEOTIDE SEQUENCE [LARGE SCALE GENOMIC DNA]</scope>
</reference>
<evidence type="ECO:0000313" key="7">
    <source>
        <dbReference type="Proteomes" id="UP000694680"/>
    </source>
</evidence>
<evidence type="ECO:0000313" key="6">
    <source>
        <dbReference type="Ensembl" id="ENSGWIP00000052075.1"/>
    </source>
</evidence>
<dbReference type="InterPro" id="IPR006612">
    <property type="entry name" value="THAP_Znf"/>
</dbReference>
<evidence type="ECO:0000256" key="2">
    <source>
        <dbReference type="ARBA" id="ARBA00022771"/>
    </source>
</evidence>
<evidence type="ECO:0000256" key="4">
    <source>
        <dbReference type="ARBA" id="ARBA00023125"/>
    </source>
</evidence>
<evidence type="ECO:0000259" key="5">
    <source>
        <dbReference type="Pfam" id="PF05485"/>
    </source>
</evidence>
<evidence type="ECO:0000256" key="1">
    <source>
        <dbReference type="ARBA" id="ARBA00022723"/>
    </source>
</evidence>
<reference evidence="6" key="3">
    <citation type="submission" date="2025-09" db="UniProtKB">
        <authorList>
            <consortium name="Ensembl"/>
        </authorList>
    </citation>
    <scope>IDENTIFICATION</scope>
</reference>
<protein>
    <recommendedName>
        <fullName evidence="5">THAP-type domain-containing protein</fullName>
    </recommendedName>
</protein>
<evidence type="ECO:0000256" key="3">
    <source>
        <dbReference type="ARBA" id="ARBA00022833"/>
    </source>
</evidence>
<dbReference type="Ensembl" id="ENSGWIT00000056220.1">
    <property type="protein sequence ID" value="ENSGWIP00000052075.1"/>
    <property type="gene ID" value="ENSGWIG00000025159.1"/>
</dbReference>
<keyword evidence="7" id="KW-1185">Reference proteome</keyword>
<keyword evidence="3" id="KW-0862">Zinc</keyword>
<keyword evidence="2" id="KW-0863">Zinc-finger</keyword>
<reference evidence="6" key="2">
    <citation type="submission" date="2025-08" db="UniProtKB">
        <authorList>
            <consortium name="Ensembl"/>
        </authorList>
    </citation>
    <scope>IDENTIFICATION</scope>
</reference>
<proteinExistence type="predicted"/>
<sequence>MTLVILHSYTYTSNPVYCALHHKQSSVHYHLLPTSNKARLKKRLPALTLKDFPDKKFSRVCSEHFCKEDYKQRGKFNTDSSFVRVRTCVLKAGKCPSVFDFSSFTHKADDCPTPETPSQPKVSHIVQMFAFCITEFNPKTFFLL</sequence>
<dbReference type="Pfam" id="PF05485">
    <property type="entry name" value="THAP"/>
    <property type="match status" value="1"/>
</dbReference>
<dbReference type="GO" id="GO:0008270">
    <property type="term" value="F:zinc ion binding"/>
    <property type="evidence" value="ECO:0007669"/>
    <property type="project" value="UniProtKB-KW"/>
</dbReference>
<dbReference type="AlphaFoldDB" id="A0A8C5HZS1"/>
<keyword evidence="4" id="KW-0238">DNA-binding</keyword>
<name>A0A8C5HZS1_GOUWI</name>
<dbReference type="GO" id="GO:0003677">
    <property type="term" value="F:DNA binding"/>
    <property type="evidence" value="ECO:0007669"/>
    <property type="project" value="UniProtKB-KW"/>
</dbReference>
<keyword evidence="1" id="KW-0479">Metal-binding</keyword>
<feature type="domain" description="THAP-type" evidence="5">
    <location>
        <begin position="22"/>
        <end position="99"/>
    </location>
</feature>
<dbReference type="SUPFAM" id="SSF57716">
    <property type="entry name" value="Glucocorticoid receptor-like (DNA-binding domain)"/>
    <property type="match status" value="1"/>
</dbReference>
<accession>A0A8C5HZS1</accession>
<organism evidence="6 7">
    <name type="scientific">Gouania willdenowi</name>
    <name type="common">Blunt-snouted clingfish</name>
    <name type="synonym">Lepadogaster willdenowi</name>
    <dbReference type="NCBI Taxonomy" id="441366"/>
    <lineage>
        <taxon>Eukaryota</taxon>
        <taxon>Metazoa</taxon>
        <taxon>Chordata</taxon>
        <taxon>Craniata</taxon>
        <taxon>Vertebrata</taxon>
        <taxon>Euteleostomi</taxon>
        <taxon>Actinopterygii</taxon>
        <taxon>Neopterygii</taxon>
        <taxon>Teleostei</taxon>
        <taxon>Neoteleostei</taxon>
        <taxon>Acanthomorphata</taxon>
        <taxon>Ovalentaria</taxon>
        <taxon>Blenniimorphae</taxon>
        <taxon>Blenniiformes</taxon>
        <taxon>Gobiesocoidei</taxon>
        <taxon>Gobiesocidae</taxon>
        <taxon>Gobiesocinae</taxon>
        <taxon>Gouania</taxon>
    </lineage>
</organism>